<dbReference type="EMBL" id="CP023777">
    <property type="protein sequence ID" value="ATL47935.1"/>
    <property type="molecule type" value="Genomic_DNA"/>
</dbReference>
<feature type="compositionally biased region" description="Basic and acidic residues" evidence="2">
    <location>
        <begin position="299"/>
        <end position="310"/>
    </location>
</feature>
<proteinExistence type="predicted"/>
<keyword evidence="3" id="KW-0732">Signal</keyword>
<evidence type="ECO:0000313" key="4">
    <source>
        <dbReference type="EMBL" id="ATL47935.1"/>
    </source>
</evidence>
<organism evidence="4 5">
    <name type="scientific">Chitinophaga caeni</name>
    <dbReference type="NCBI Taxonomy" id="2029983"/>
    <lineage>
        <taxon>Bacteria</taxon>
        <taxon>Pseudomonadati</taxon>
        <taxon>Bacteroidota</taxon>
        <taxon>Chitinophagia</taxon>
        <taxon>Chitinophagales</taxon>
        <taxon>Chitinophagaceae</taxon>
        <taxon>Chitinophaga</taxon>
    </lineage>
</organism>
<feature type="compositionally biased region" description="Basic and acidic residues" evidence="2">
    <location>
        <begin position="197"/>
        <end position="220"/>
    </location>
</feature>
<evidence type="ECO:0000313" key="5">
    <source>
        <dbReference type="Proteomes" id="UP000220133"/>
    </source>
</evidence>
<accession>A0A291QVH3</accession>
<feature type="coiled-coil region" evidence="1">
    <location>
        <begin position="410"/>
        <end position="437"/>
    </location>
</feature>
<feature type="signal peptide" evidence="3">
    <location>
        <begin position="1"/>
        <end position="19"/>
    </location>
</feature>
<evidence type="ECO:0000256" key="2">
    <source>
        <dbReference type="SAM" id="MobiDB-lite"/>
    </source>
</evidence>
<dbReference type="RefSeq" id="WP_098194312.1">
    <property type="nucleotide sequence ID" value="NZ_CP023777.1"/>
</dbReference>
<gene>
    <name evidence="4" type="ORF">COR50_12575</name>
</gene>
<sequence>MKIVTLVCLALLFATGTQAQKEALKSFNRIEFNNLRGMNGYVEFYSAPANSPGLVMRASAGKMYITSYMDGKYNEALNDAGITIGAFRGYPLSSFTFQVKTKARFKEPSKYLHSLTKWYYSEEFTLEIMNGSDEKSVNDFSAVTFDKPSIAVYLQYKKNQDKDLWLESGALAFERVTRIWCPDFDWKCKQAIRDWEEKQRKKEEKKEKKDDNENGSKEKDEDFWESSADQSSSDKKHTRQKQTASREENDAFSFPGKKKAAAKNNSEGNESDDFWDVSSSSSSNNNNSKGDFWSSSTSKPKDNDKKSRSRIQYDYKKHQGWVEDEKGNILIPKGNYLVKSYHDGMAKVWIVLGNETYHTDINNYKHYISLYQEQIIDKNGKVIIRGDKGYTLGDNRPKVFLTVKHHYDNYDEEKAAEAAAKRRKQQNENQINKARDAIVSRYKSLGYKRF</sequence>
<dbReference type="Proteomes" id="UP000220133">
    <property type="component" value="Chromosome"/>
</dbReference>
<dbReference type="AlphaFoldDB" id="A0A291QVH3"/>
<keyword evidence="5" id="KW-1185">Reference proteome</keyword>
<feature type="compositionally biased region" description="Low complexity" evidence="2">
    <location>
        <begin position="278"/>
        <end position="288"/>
    </location>
</feature>
<reference evidence="4 5" key="1">
    <citation type="submission" date="2017-10" db="EMBL/GenBank/DDBJ databases">
        <title>Paenichitinophaga pekingensis gen. nov., sp. nov., isolated from activated sludge.</title>
        <authorList>
            <person name="Jin D."/>
            <person name="Kong X."/>
            <person name="Deng Y."/>
            <person name="Bai Z."/>
        </authorList>
    </citation>
    <scope>NUCLEOTIDE SEQUENCE [LARGE SCALE GENOMIC DNA]</scope>
    <source>
        <strain evidence="4 5">13</strain>
    </source>
</reference>
<name>A0A291QVH3_9BACT</name>
<feature type="chain" id="PRO_5011996423" evidence="3">
    <location>
        <begin position="20"/>
        <end position="450"/>
    </location>
</feature>
<feature type="region of interest" description="Disordered" evidence="2">
    <location>
        <begin position="197"/>
        <end position="310"/>
    </location>
</feature>
<dbReference type="KEGG" id="cbae:COR50_12575"/>
<evidence type="ECO:0000256" key="1">
    <source>
        <dbReference type="SAM" id="Coils"/>
    </source>
</evidence>
<keyword evidence="1" id="KW-0175">Coiled coil</keyword>
<evidence type="ECO:0000256" key="3">
    <source>
        <dbReference type="SAM" id="SignalP"/>
    </source>
</evidence>
<protein>
    <submittedName>
        <fullName evidence="4">Uncharacterized protein</fullName>
    </submittedName>
</protein>